<sequence>MRTTSKELEDEKFAIWDCGSPLYDSCELVSLSHLIERHMMGWPYLGGSKKIITQLSDPDEVMISTRNVKGSSKLTGLSEFLEKIMWTRKVTKEGRGKKHKKINIRFSGFYNRLVCGANTILT</sequence>
<dbReference type="PANTHER" id="PTHR33978">
    <property type="entry name" value="SERINE/THREONINE-KINASE"/>
    <property type="match status" value="1"/>
</dbReference>
<gene>
    <name evidence="1" type="ORF">VNO77_06818</name>
</gene>
<reference evidence="1 2" key="1">
    <citation type="submission" date="2024-01" db="EMBL/GenBank/DDBJ databases">
        <title>The genomes of 5 underutilized Papilionoideae crops provide insights into root nodulation and disease resistanc.</title>
        <authorList>
            <person name="Jiang F."/>
        </authorList>
    </citation>
    <scope>NUCLEOTIDE SEQUENCE [LARGE SCALE GENOMIC DNA]</scope>
    <source>
        <strain evidence="1">LVBAO_FW01</strain>
        <tissue evidence="1">Leaves</tissue>
    </source>
</reference>
<dbReference type="EMBL" id="JAYMYQ010000002">
    <property type="protein sequence ID" value="KAK7349445.1"/>
    <property type="molecule type" value="Genomic_DNA"/>
</dbReference>
<name>A0AAN9QT38_CANGL</name>
<comment type="caution">
    <text evidence="1">The sequence shown here is derived from an EMBL/GenBank/DDBJ whole genome shotgun (WGS) entry which is preliminary data.</text>
</comment>
<dbReference type="PANTHER" id="PTHR33978:SF18">
    <property type="entry name" value="OS01G0656300 PROTEIN"/>
    <property type="match status" value="1"/>
</dbReference>
<protein>
    <submittedName>
        <fullName evidence="1">Uncharacterized protein</fullName>
    </submittedName>
</protein>
<dbReference type="AlphaFoldDB" id="A0AAN9QT38"/>
<proteinExistence type="predicted"/>
<organism evidence="1 2">
    <name type="scientific">Canavalia gladiata</name>
    <name type="common">Sword bean</name>
    <name type="synonym">Dolichos gladiatus</name>
    <dbReference type="NCBI Taxonomy" id="3824"/>
    <lineage>
        <taxon>Eukaryota</taxon>
        <taxon>Viridiplantae</taxon>
        <taxon>Streptophyta</taxon>
        <taxon>Embryophyta</taxon>
        <taxon>Tracheophyta</taxon>
        <taxon>Spermatophyta</taxon>
        <taxon>Magnoliopsida</taxon>
        <taxon>eudicotyledons</taxon>
        <taxon>Gunneridae</taxon>
        <taxon>Pentapetalae</taxon>
        <taxon>rosids</taxon>
        <taxon>fabids</taxon>
        <taxon>Fabales</taxon>
        <taxon>Fabaceae</taxon>
        <taxon>Papilionoideae</taxon>
        <taxon>50 kb inversion clade</taxon>
        <taxon>NPAAA clade</taxon>
        <taxon>indigoferoid/millettioid clade</taxon>
        <taxon>Phaseoleae</taxon>
        <taxon>Canavalia</taxon>
    </lineage>
</organism>
<accession>A0AAN9QT38</accession>
<keyword evidence="2" id="KW-1185">Reference proteome</keyword>
<evidence type="ECO:0000313" key="1">
    <source>
        <dbReference type="EMBL" id="KAK7349445.1"/>
    </source>
</evidence>
<dbReference type="Proteomes" id="UP001367508">
    <property type="component" value="Unassembled WGS sequence"/>
</dbReference>
<evidence type="ECO:0000313" key="2">
    <source>
        <dbReference type="Proteomes" id="UP001367508"/>
    </source>
</evidence>